<reference evidence="3" key="1">
    <citation type="submission" date="2020-01" db="EMBL/GenBank/DDBJ databases">
        <authorList>
            <consortium name="DOE Joint Genome Institute"/>
            <person name="Haridas S."/>
            <person name="Albert R."/>
            <person name="Binder M."/>
            <person name="Bloem J."/>
            <person name="Labutti K."/>
            <person name="Salamov A."/>
            <person name="Andreopoulos B."/>
            <person name="Baker S.E."/>
            <person name="Barry K."/>
            <person name="Bills G."/>
            <person name="Bluhm B.H."/>
            <person name="Cannon C."/>
            <person name="Castanera R."/>
            <person name="Culley D.E."/>
            <person name="Daum C."/>
            <person name="Ezra D."/>
            <person name="Gonzalez J.B."/>
            <person name="Henrissat B."/>
            <person name="Kuo A."/>
            <person name="Liang C."/>
            <person name="Lipzen A."/>
            <person name="Lutzoni F."/>
            <person name="Magnuson J."/>
            <person name="Mondo S."/>
            <person name="Nolan M."/>
            <person name="Ohm R."/>
            <person name="Pangilinan J."/>
            <person name="Park H.-J."/>
            <person name="Ramirez L."/>
            <person name="Alfaro M."/>
            <person name="Sun H."/>
            <person name="Tritt A."/>
            <person name="Yoshinaga Y."/>
            <person name="Zwiers L.-H."/>
            <person name="Turgeon B.G."/>
            <person name="Goodwin S.B."/>
            <person name="Spatafora J.W."/>
            <person name="Crous P.W."/>
            <person name="Grigoriev I.V."/>
        </authorList>
    </citation>
    <scope>NUCLEOTIDE SEQUENCE</scope>
    <source>
        <strain evidence="3">CBS 342.82</strain>
    </source>
</reference>
<sequence>MWQIMLHGTLDHTLCERHWNIAKTRESKMRELKKKKLGRSDWNHSINYQPAKGNARKEYEQKRQIRK</sequence>
<dbReference type="AlphaFoldDB" id="A0A6J3M183"/>
<name>A0A6J3M183_9PEZI</name>
<reference evidence="3" key="2">
    <citation type="submission" date="2020-04" db="EMBL/GenBank/DDBJ databases">
        <authorList>
            <consortium name="NCBI Genome Project"/>
        </authorList>
    </citation>
    <scope>NUCLEOTIDE SEQUENCE</scope>
    <source>
        <strain evidence="3">CBS 342.82</strain>
    </source>
</reference>
<evidence type="ECO:0000256" key="1">
    <source>
        <dbReference type="SAM" id="MobiDB-lite"/>
    </source>
</evidence>
<dbReference type="Proteomes" id="UP000504637">
    <property type="component" value="Unplaced"/>
</dbReference>
<gene>
    <name evidence="3" type="ORF">K489DRAFT_256670</name>
</gene>
<accession>A0A6J3M183</accession>
<keyword evidence="2" id="KW-1185">Reference proteome</keyword>
<dbReference type="RefSeq" id="XP_033458826.1">
    <property type="nucleotide sequence ID" value="XM_033600010.1"/>
</dbReference>
<protein>
    <submittedName>
        <fullName evidence="3">Uncharacterized protein</fullName>
    </submittedName>
</protein>
<organism evidence="3">
    <name type="scientific">Dissoconium aciculare CBS 342.82</name>
    <dbReference type="NCBI Taxonomy" id="1314786"/>
    <lineage>
        <taxon>Eukaryota</taxon>
        <taxon>Fungi</taxon>
        <taxon>Dikarya</taxon>
        <taxon>Ascomycota</taxon>
        <taxon>Pezizomycotina</taxon>
        <taxon>Dothideomycetes</taxon>
        <taxon>Dothideomycetidae</taxon>
        <taxon>Mycosphaerellales</taxon>
        <taxon>Dissoconiaceae</taxon>
        <taxon>Dissoconium</taxon>
    </lineage>
</organism>
<feature type="region of interest" description="Disordered" evidence="1">
    <location>
        <begin position="33"/>
        <end position="67"/>
    </location>
</feature>
<evidence type="ECO:0000313" key="3">
    <source>
        <dbReference type="RefSeq" id="XP_033458826.1"/>
    </source>
</evidence>
<feature type="compositionally biased region" description="Basic and acidic residues" evidence="1">
    <location>
        <begin position="55"/>
        <end position="67"/>
    </location>
</feature>
<reference evidence="3" key="3">
    <citation type="submission" date="2025-08" db="UniProtKB">
        <authorList>
            <consortium name="RefSeq"/>
        </authorList>
    </citation>
    <scope>IDENTIFICATION</scope>
    <source>
        <strain evidence="3">CBS 342.82</strain>
    </source>
</reference>
<evidence type="ECO:0000313" key="2">
    <source>
        <dbReference type="Proteomes" id="UP000504637"/>
    </source>
</evidence>
<proteinExistence type="predicted"/>
<dbReference type="GeneID" id="54357809"/>